<keyword evidence="2" id="KW-0813">Transport</keyword>
<feature type="transmembrane region" description="Helical" evidence="8">
    <location>
        <begin position="352"/>
        <end position="374"/>
    </location>
</feature>
<evidence type="ECO:0000259" key="9">
    <source>
        <dbReference type="PROSITE" id="PS50850"/>
    </source>
</evidence>
<dbReference type="PROSITE" id="PS50850">
    <property type="entry name" value="MFS"/>
    <property type="match status" value="1"/>
</dbReference>
<feature type="region of interest" description="Disordered" evidence="7">
    <location>
        <begin position="393"/>
        <end position="415"/>
    </location>
</feature>
<feature type="transmembrane region" description="Helical" evidence="8">
    <location>
        <begin position="285"/>
        <end position="308"/>
    </location>
</feature>
<feature type="transmembrane region" description="Helical" evidence="8">
    <location>
        <begin position="118"/>
        <end position="140"/>
    </location>
</feature>
<feature type="transmembrane region" description="Helical" evidence="8">
    <location>
        <begin position="85"/>
        <end position="106"/>
    </location>
</feature>
<dbReference type="PANTHER" id="PTHR23517">
    <property type="entry name" value="RESISTANCE PROTEIN MDTM, PUTATIVE-RELATED-RELATED"/>
    <property type="match status" value="1"/>
</dbReference>
<evidence type="ECO:0000256" key="2">
    <source>
        <dbReference type="ARBA" id="ARBA00022448"/>
    </source>
</evidence>
<dbReference type="Gene3D" id="1.20.1250.20">
    <property type="entry name" value="MFS general substrate transporter like domains"/>
    <property type="match status" value="2"/>
</dbReference>
<dbReference type="Pfam" id="PF07690">
    <property type="entry name" value="MFS_1"/>
    <property type="match status" value="1"/>
</dbReference>
<evidence type="ECO:0000313" key="11">
    <source>
        <dbReference type="Proteomes" id="UP000284057"/>
    </source>
</evidence>
<dbReference type="Proteomes" id="UP000284057">
    <property type="component" value="Unassembled WGS sequence"/>
</dbReference>
<dbReference type="AlphaFoldDB" id="A0A418KRV0"/>
<evidence type="ECO:0000256" key="6">
    <source>
        <dbReference type="ARBA" id="ARBA00023136"/>
    </source>
</evidence>
<keyword evidence="5 8" id="KW-1133">Transmembrane helix</keyword>
<keyword evidence="3" id="KW-1003">Cell membrane</keyword>
<keyword evidence="4 8" id="KW-0812">Transmembrane</keyword>
<evidence type="ECO:0000256" key="1">
    <source>
        <dbReference type="ARBA" id="ARBA00004651"/>
    </source>
</evidence>
<evidence type="ECO:0000256" key="7">
    <source>
        <dbReference type="SAM" id="MobiDB-lite"/>
    </source>
</evidence>
<dbReference type="InterPro" id="IPR011701">
    <property type="entry name" value="MFS"/>
</dbReference>
<keyword evidence="6 8" id="KW-0472">Membrane</keyword>
<evidence type="ECO:0000313" key="10">
    <source>
        <dbReference type="EMBL" id="RIQ26257.1"/>
    </source>
</evidence>
<feature type="transmembrane region" description="Helical" evidence="8">
    <location>
        <begin position="30"/>
        <end position="48"/>
    </location>
</feature>
<accession>A0A418KRV0</accession>
<dbReference type="InterPro" id="IPR050171">
    <property type="entry name" value="MFS_Transporters"/>
</dbReference>
<sequence>MVALALWTSACPTMNYPLYQADWHVSTTTVTWVFAAYPIALIPVLIAFGDLSDHIGRRAAMALGLLAELVGVLLFAVATDVTWLLAGRAFMGLGVGLSLSPANVAMVEFSTAGQEKRAGSIGTAVSALGIALAMLVGGALTEYAPYPHRLDFVVLAAAIAVVTGLVLCVPHNTAGETSERWRPRAIVIPPGSRAIFVAGALTFTSAFLLGAIVLPLGAKIAQQLAHSTNALLTGALLSVFALCVTLTALIARRLEIRVMVVLGAAGSVVAVWLFVLTGATHSPAVFLLASACAGAAYAFDFAGGLTILSRFAAPHHRAGMVSGGYLAGYLAQGVGAPALGWTVTRHGLMPGLLAGATVFSVVFGLALVSGVVTLRRTAAANPTVPEGDAVAAVGDKAHSSHSNGAASHWMGEGSV</sequence>
<reference evidence="10 11" key="1">
    <citation type="submission" date="2018-09" db="EMBL/GenBank/DDBJ databases">
        <title>Isolation, diversity and antifungal activity of actinobacteria from wheat.</title>
        <authorList>
            <person name="Han C."/>
        </authorList>
    </citation>
    <scope>NUCLEOTIDE SEQUENCE [LARGE SCALE GENOMIC DNA]</scope>
    <source>
        <strain evidence="10 11">NEAU-YY265</strain>
    </source>
</reference>
<dbReference type="SUPFAM" id="SSF103473">
    <property type="entry name" value="MFS general substrate transporter"/>
    <property type="match status" value="1"/>
</dbReference>
<dbReference type="InterPro" id="IPR036259">
    <property type="entry name" value="MFS_trans_sf"/>
</dbReference>
<protein>
    <submittedName>
        <fullName evidence="10">MFS transporter</fullName>
    </submittedName>
</protein>
<feature type="transmembrane region" description="Helical" evidence="8">
    <location>
        <begin position="230"/>
        <end position="251"/>
    </location>
</feature>
<dbReference type="EMBL" id="QUAL01000098">
    <property type="protein sequence ID" value="RIQ26257.1"/>
    <property type="molecule type" value="Genomic_DNA"/>
</dbReference>
<comment type="caution">
    <text evidence="10">The sequence shown here is derived from an EMBL/GenBank/DDBJ whole genome shotgun (WGS) entry which is preliminary data.</text>
</comment>
<name>A0A418KRV0_9ACTN</name>
<organism evidence="10 11">
    <name type="scientific">Jiangella rhizosphaerae</name>
    <dbReference type="NCBI Taxonomy" id="2293569"/>
    <lineage>
        <taxon>Bacteria</taxon>
        <taxon>Bacillati</taxon>
        <taxon>Actinomycetota</taxon>
        <taxon>Actinomycetes</taxon>
        <taxon>Jiangellales</taxon>
        <taxon>Jiangellaceae</taxon>
        <taxon>Jiangella</taxon>
    </lineage>
</organism>
<dbReference type="PANTHER" id="PTHR23517:SF13">
    <property type="entry name" value="MAJOR FACILITATOR SUPERFAMILY MFS_1"/>
    <property type="match status" value="1"/>
</dbReference>
<comment type="subcellular location">
    <subcellularLocation>
        <location evidence="1">Cell membrane</location>
        <topology evidence="1">Multi-pass membrane protein</topology>
    </subcellularLocation>
</comment>
<evidence type="ECO:0000256" key="8">
    <source>
        <dbReference type="SAM" id="Phobius"/>
    </source>
</evidence>
<gene>
    <name evidence="10" type="ORF">DY240_10740</name>
</gene>
<feature type="transmembrane region" description="Helical" evidence="8">
    <location>
        <begin position="60"/>
        <end position="79"/>
    </location>
</feature>
<feature type="domain" description="Major facilitator superfamily (MFS) profile" evidence="9">
    <location>
        <begin position="1"/>
        <end position="381"/>
    </location>
</feature>
<evidence type="ECO:0000256" key="3">
    <source>
        <dbReference type="ARBA" id="ARBA00022475"/>
    </source>
</evidence>
<dbReference type="GO" id="GO:0005886">
    <property type="term" value="C:plasma membrane"/>
    <property type="evidence" value="ECO:0007669"/>
    <property type="project" value="UniProtKB-SubCell"/>
</dbReference>
<feature type="transmembrane region" description="Helical" evidence="8">
    <location>
        <begin position="258"/>
        <end position="279"/>
    </location>
</feature>
<dbReference type="GO" id="GO:0022857">
    <property type="term" value="F:transmembrane transporter activity"/>
    <property type="evidence" value="ECO:0007669"/>
    <property type="project" value="InterPro"/>
</dbReference>
<feature type="transmembrane region" description="Helical" evidence="8">
    <location>
        <begin position="194"/>
        <end position="218"/>
    </location>
</feature>
<proteinExistence type="predicted"/>
<evidence type="ECO:0000256" key="4">
    <source>
        <dbReference type="ARBA" id="ARBA00022692"/>
    </source>
</evidence>
<keyword evidence="11" id="KW-1185">Reference proteome</keyword>
<dbReference type="InterPro" id="IPR020846">
    <property type="entry name" value="MFS_dom"/>
</dbReference>
<evidence type="ECO:0000256" key="5">
    <source>
        <dbReference type="ARBA" id="ARBA00022989"/>
    </source>
</evidence>
<feature type="transmembrane region" description="Helical" evidence="8">
    <location>
        <begin position="152"/>
        <end position="173"/>
    </location>
</feature>
<feature type="transmembrane region" description="Helical" evidence="8">
    <location>
        <begin position="320"/>
        <end position="340"/>
    </location>
</feature>